<feature type="transmembrane region" description="Helical" evidence="1">
    <location>
        <begin position="53"/>
        <end position="73"/>
    </location>
</feature>
<dbReference type="RefSeq" id="WP_246117788.1">
    <property type="nucleotide sequence ID" value="NZ_CP036263.1"/>
</dbReference>
<name>A0A517N0F6_9BACT</name>
<evidence type="ECO:0000256" key="1">
    <source>
        <dbReference type="SAM" id="Phobius"/>
    </source>
</evidence>
<feature type="transmembrane region" description="Helical" evidence="1">
    <location>
        <begin position="79"/>
        <end position="101"/>
    </location>
</feature>
<dbReference type="Proteomes" id="UP000319852">
    <property type="component" value="Chromosome"/>
</dbReference>
<proteinExistence type="predicted"/>
<keyword evidence="1" id="KW-0812">Transmembrane</keyword>
<gene>
    <name evidence="2" type="ORF">HG15A2_39590</name>
</gene>
<dbReference type="AlphaFoldDB" id="A0A517N0F6"/>
<reference evidence="2 3" key="1">
    <citation type="submission" date="2019-02" db="EMBL/GenBank/DDBJ databases">
        <title>Deep-cultivation of Planctomycetes and their phenomic and genomic characterization uncovers novel biology.</title>
        <authorList>
            <person name="Wiegand S."/>
            <person name="Jogler M."/>
            <person name="Boedeker C."/>
            <person name="Pinto D."/>
            <person name="Vollmers J."/>
            <person name="Rivas-Marin E."/>
            <person name="Kohn T."/>
            <person name="Peeters S.H."/>
            <person name="Heuer A."/>
            <person name="Rast P."/>
            <person name="Oberbeckmann S."/>
            <person name="Bunk B."/>
            <person name="Jeske O."/>
            <person name="Meyerdierks A."/>
            <person name="Storesund J.E."/>
            <person name="Kallscheuer N."/>
            <person name="Luecker S."/>
            <person name="Lage O.M."/>
            <person name="Pohl T."/>
            <person name="Merkel B.J."/>
            <person name="Hornburger P."/>
            <person name="Mueller R.-W."/>
            <person name="Bruemmer F."/>
            <person name="Labrenz M."/>
            <person name="Spormann A.M."/>
            <person name="Op den Camp H."/>
            <person name="Overmann J."/>
            <person name="Amann R."/>
            <person name="Jetten M.S.M."/>
            <person name="Mascher T."/>
            <person name="Medema M.H."/>
            <person name="Devos D.P."/>
            <person name="Kaster A.-K."/>
            <person name="Ovreas L."/>
            <person name="Rohde M."/>
            <person name="Galperin M.Y."/>
            <person name="Jogler C."/>
        </authorList>
    </citation>
    <scope>NUCLEOTIDE SEQUENCE [LARGE SCALE GENOMIC DNA]</scope>
    <source>
        <strain evidence="2 3">HG15A2</strain>
    </source>
</reference>
<keyword evidence="1" id="KW-1133">Transmembrane helix</keyword>
<keyword evidence="3" id="KW-1185">Reference proteome</keyword>
<evidence type="ECO:0000313" key="2">
    <source>
        <dbReference type="EMBL" id="QDT00620.1"/>
    </source>
</evidence>
<dbReference type="EMBL" id="CP036263">
    <property type="protein sequence ID" value="QDT00620.1"/>
    <property type="molecule type" value="Genomic_DNA"/>
</dbReference>
<sequence>MRWRSAVLGALFYAYPQGLDTWLAWENAGLFALQAGVFVILAVSFVQTHRLGYVMRYSFLLGTALFISAWIFVKTVGLPFHIPLGVSVALFLVIMVTIGIFRNLRLENTREATPKDEQEVE</sequence>
<organism evidence="2 3">
    <name type="scientific">Adhaeretor mobilis</name>
    <dbReference type="NCBI Taxonomy" id="1930276"/>
    <lineage>
        <taxon>Bacteria</taxon>
        <taxon>Pseudomonadati</taxon>
        <taxon>Planctomycetota</taxon>
        <taxon>Planctomycetia</taxon>
        <taxon>Pirellulales</taxon>
        <taxon>Lacipirellulaceae</taxon>
        <taxon>Adhaeretor</taxon>
    </lineage>
</organism>
<accession>A0A517N0F6</accession>
<protein>
    <submittedName>
        <fullName evidence="2">Uncharacterized protein</fullName>
    </submittedName>
</protein>
<feature type="transmembrane region" description="Helical" evidence="1">
    <location>
        <begin position="28"/>
        <end position="46"/>
    </location>
</feature>
<keyword evidence="1" id="KW-0472">Membrane</keyword>
<dbReference type="KEGG" id="amob:HG15A2_39590"/>
<evidence type="ECO:0000313" key="3">
    <source>
        <dbReference type="Proteomes" id="UP000319852"/>
    </source>
</evidence>